<evidence type="ECO:0000256" key="6">
    <source>
        <dbReference type="ARBA" id="ARBA00023136"/>
    </source>
</evidence>
<evidence type="ECO:0000256" key="1">
    <source>
        <dbReference type="ARBA" id="ARBA00004141"/>
    </source>
</evidence>
<keyword evidence="4 12" id="KW-1133">Transmembrane helix</keyword>
<dbReference type="InterPro" id="IPR014743">
    <property type="entry name" value="Cl-channel_core"/>
</dbReference>
<dbReference type="InterPro" id="IPR000644">
    <property type="entry name" value="CBS_dom"/>
</dbReference>
<keyword evidence="5" id="KW-0406">Ion transport</keyword>
<feature type="transmembrane region" description="Helical" evidence="12">
    <location>
        <begin position="358"/>
        <end position="377"/>
    </location>
</feature>
<keyword evidence="15" id="KW-1185">Reference proteome</keyword>
<evidence type="ECO:0000313" key="14">
    <source>
        <dbReference type="EMBL" id="GGF17203.1"/>
    </source>
</evidence>
<accession>A0A8J3E392</accession>
<dbReference type="PANTHER" id="PTHR43427:SF6">
    <property type="entry name" value="CHLORIDE CHANNEL PROTEIN CLC-E"/>
    <property type="match status" value="1"/>
</dbReference>
<evidence type="ECO:0000256" key="12">
    <source>
        <dbReference type="SAM" id="Phobius"/>
    </source>
</evidence>
<feature type="transmembrane region" description="Helical" evidence="12">
    <location>
        <begin position="389"/>
        <end position="415"/>
    </location>
</feature>
<evidence type="ECO:0000259" key="13">
    <source>
        <dbReference type="PROSITE" id="PS51371"/>
    </source>
</evidence>
<dbReference type="SUPFAM" id="SSF54631">
    <property type="entry name" value="CBS-domain pair"/>
    <property type="match status" value="1"/>
</dbReference>
<evidence type="ECO:0000256" key="4">
    <source>
        <dbReference type="ARBA" id="ARBA00022989"/>
    </source>
</evidence>
<dbReference type="EMBL" id="BMJQ01000005">
    <property type="protein sequence ID" value="GGF17203.1"/>
    <property type="molecule type" value="Genomic_DNA"/>
</dbReference>
<keyword evidence="7" id="KW-0869">Chloride channel</keyword>
<evidence type="ECO:0000256" key="5">
    <source>
        <dbReference type="ARBA" id="ARBA00023065"/>
    </source>
</evidence>
<dbReference type="PANTHER" id="PTHR43427">
    <property type="entry name" value="CHLORIDE CHANNEL PROTEIN CLC-E"/>
    <property type="match status" value="1"/>
</dbReference>
<reference evidence="14" key="1">
    <citation type="journal article" date="2014" name="Int. J. Syst. Evol. Microbiol.">
        <title>Complete genome sequence of Corynebacterium casei LMG S-19264T (=DSM 44701T), isolated from a smear-ripened cheese.</title>
        <authorList>
            <consortium name="US DOE Joint Genome Institute (JGI-PGF)"/>
            <person name="Walter F."/>
            <person name="Albersmeier A."/>
            <person name="Kalinowski J."/>
            <person name="Ruckert C."/>
        </authorList>
    </citation>
    <scope>NUCLEOTIDE SEQUENCE</scope>
    <source>
        <strain evidence="14">CGMCC 1.15725</strain>
    </source>
</reference>
<feature type="transmembrane region" description="Helical" evidence="12">
    <location>
        <begin position="421"/>
        <end position="442"/>
    </location>
</feature>
<dbReference type="PRINTS" id="PR00762">
    <property type="entry name" value="CLCHANNEL"/>
</dbReference>
<evidence type="ECO:0000256" key="2">
    <source>
        <dbReference type="ARBA" id="ARBA00022448"/>
    </source>
</evidence>
<evidence type="ECO:0000256" key="9">
    <source>
        <dbReference type="ARBA" id="ARBA00023303"/>
    </source>
</evidence>
<dbReference type="GO" id="GO:0005254">
    <property type="term" value="F:chloride channel activity"/>
    <property type="evidence" value="ECO:0007669"/>
    <property type="project" value="UniProtKB-KW"/>
</dbReference>
<dbReference type="SUPFAM" id="SSF81340">
    <property type="entry name" value="Clc chloride channel"/>
    <property type="match status" value="1"/>
</dbReference>
<feature type="domain" description="CBS" evidence="13">
    <location>
        <begin position="538"/>
        <end position="596"/>
    </location>
</feature>
<feature type="region of interest" description="Disordered" evidence="11">
    <location>
        <begin position="595"/>
        <end position="615"/>
    </location>
</feature>
<evidence type="ECO:0000256" key="11">
    <source>
        <dbReference type="SAM" id="MobiDB-lite"/>
    </source>
</evidence>
<evidence type="ECO:0000256" key="10">
    <source>
        <dbReference type="PROSITE-ProRule" id="PRU00703"/>
    </source>
</evidence>
<feature type="transmembrane region" description="Helical" evidence="12">
    <location>
        <begin position="293"/>
        <end position="311"/>
    </location>
</feature>
<feature type="transmembrane region" description="Helical" evidence="12">
    <location>
        <begin position="185"/>
        <end position="209"/>
    </location>
</feature>
<evidence type="ECO:0000256" key="7">
    <source>
        <dbReference type="ARBA" id="ARBA00023173"/>
    </source>
</evidence>
<keyword evidence="6 12" id="KW-0472">Membrane</keyword>
<sequence>MRPTSTAVPAGFFATRRRWLELRWRLLQRALTHSAFRDDELAFLGIAAVAGVLAALCVVVMRIIVTAIHVTAFQIPAGQPLSMGGVREWPLVLIVPVAGGLAVGAVTWAIRRKRPHEIVDAIEANALYGGRMSVRDSLNLALLSMLSSGVGASVGLEAAYTQIGSGLSSQLAEFLKLRRDDRRTLVGCGAAAAIAAAFNAPLAGAFFAFELILGSYTLAQLAPVTIAALAGTFVTRWVFGDDPVFTVSHGVHIHGWDYAVFLGLGLLSALVGIVVMRGATATEGWLRQHVPPAWLRPGIGAIPVGLLALVWPQVLGSGRGGIELDLHTALPLPFLIGLVLAKIAASAISIGAGFRGGLFSSALFIGSLMGGAIAMLIDRLVPAAVLDPLAYSLVGMGTVAAAIVGAPTAMILLVLEATGDFAATVGAMVGVVAASIAVRHWFGYSFATWRFHTRGLKIRSPEDVAWFDEIKVGRLMRSDPKTVPVDITIAALRRAYPLGSTKQVFAIEDGKLAGMIDLSEAYGPDLEGDPAVLTARGLVHDAPFLLPTDGLRQALAAFGESRLETLPVVNDRNARQTVGYLTEAYALRRYAQELERRRGESDGGSSLFGGTPSTP</sequence>
<evidence type="ECO:0000313" key="15">
    <source>
        <dbReference type="Proteomes" id="UP000646365"/>
    </source>
</evidence>
<feature type="transmembrane region" description="Helical" evidence="12">
    <location>
        <begin position="332"/>
        <end position="352"/>
    </location>
</feature>
<proteinExistence type="predicted"/>
<feature type="transmembrane region" description="Helical" evidence="12">
    <location>
        <begin position="89"/>
        <end position="110"/>
    </location>
</feature>
<evidence type="ECO:0000256" key="8">
    <source>
        <dbReference type="ARBA" id="ARBA00023214"/>
    </source>
</evidence>
<dbReference type="InterPro" id="IPR050368">
    <property type="entry name" value="ClC-type_chloride_channel"/>
</dbReference>
<dbReference type="RefSeq" id="WP_189045864.1">
    <property type="nucleotide sequence ID" value="NZ_BMJQ01000005.1"/>
</dbReference>
<feature type="transmembrane region" description="Helical" evidence="12">
    <location>
        <begin position="259"/>
        <end position="281"/>
    </location>
</feature>
<name>A0A8J3E392_9PROT</name>
<dbReference type="AlphaFoldDB" id="A0A8J3E392"/>
<dbReference type="Gene3D" id="1.10.3080.10">
    <property type="entry name" value="Clc chloride channel"/>
    <property type="match status" value="1"/>
</dbReference>
<gene>
    <name evidence="14" type="primary">clc</name>
    <name evidence="14" type="ORF">GCM10011611_23720</name>
</gene>
<evidence type="ECO:0000256" key="3">
    <source>
        <dbReference type="ARBA" id="ARBA00022692"/>
    </source>
</evidence>
<dbReference type="Pfam" id="PF00654">
    <property type="entry name" value="Voltage_CLC"/>
    <property type="match status" value="1"/>
</dbReference>
<dbReference type="InterPro" id="IPR046342">
    <property type="entry name" value="CBS_dom_sf"/>
</dbReference>
<dbReference type="Proteomes" id="UP000646365">
    <property type="component" value="Unassembled WGS sequence"/>
</dbReference>
<keyword evidence="9" id="KW-0407">Ion channel</keyword>
<dbReference type="InterPro" id="IPR001807">
    <property type="entry name" value="ClC"/>
</dbReference>
<keyword evidence="10" id="KW-0129">CBS domain</keyword>
<feature type="transmembrane region" description="Helical" evidence="12">
    <location>
        <begin position="221"/>
        <end position="239"/>
    </location>
</feature>
<comment type="subcellular location">
    <subcellularLocation>
        <location evidence="1">Membrane</location>
        <topology evidence="1">Multi-pass membrane protein</topology>
    </subcellularLocation>
</comment>
<feature type="transmembrane region" description="Helical" evidence="12">
    <location>
        <begin position="41"/>
        <end position="69"/>
    </location>
</feature>
<reference evidence="14" key="2">
    <citation type="submission" date="2020-09" db="EMBL/GenBank/DDBJ databases">
        <authorList>
            <person name="Sun Q."/>
            <person name="Zhou Y."/>
        </authorList>
    </citation>
    <scope>NUCLEOTIDE SEQUENCE</scope>
    <source>
        <strain evidence="14">CGMCC 1.15725</strain>
    </source>
</reference>
<dbReference type="PROSITE" id="PS51371">
    <property type="entry name" value="CBS"/>
    <property type="match status" value="1"/>
</dbReference>
<protein>
    <submittedName>
        <fullName evidence="14">Chloride channel protein</fullName>
    </submittedName>
</protein>
<keyword evidence="2" id="KW-0813">Transport</keyword>
<keyword evidence="8" id="KW-0868">Chloride</keyword>
<dbReference type="GO" id="GO:0034707">
    <property type="term" value="C:chloride channel complex"/>
    <property type="evidence" value="ECO:0007669"/>
    <property type="project" value="UniProtKB-KW"/>
</dbReference>
<keyword evidence="3 12" id="KW-0812">Transmembrane</keyword>
<dbReference type="CDD" id="cd00400">
    <property type="entry name" value="Voltage_gated_ClC"/>
    <property type="match status" value="1"/>
</dbReference>
<organism evidence="14 15">
    <name type="scientific">Aliidongia dinghuensis</name>
    <dbReference type="NCBI Taxonomy" id="1867774"/>
    <lineage>
        <taxon>Bacteria</taxon>
        <taxon>Pseudomonadati</taxon>
        <taxon>Pseudomonadota</taxon>
        <taxon>Alphaproteobacteria</taxon>
        <taxon>Rhodospirillales</taxon>
        <taxon>Dongiaceae</taxon>
        <taxon>Aliidongia</taxon>
    </lineage>
</organism>
<comment type="caution">
    <text evidence="14">The sequence shown here is derived from an EMBL/GenBank/DDBJ whole genome shotgun (WGS) entry which is preliminary data.</text>
</comment>